<dbReference type="HAMAP" id="MF_01864">
    <property type="entry name" value="tRNA_metthiotr_MiaB"/>
    <property type="match status" value="1"/>
</dbReference>
<feature type="region of interest" description="Disordered" evidence="10">
    <location>
        <begin position="1"/>
        <end position="23"/>
    </location>
</feature>
<evidence type="ECO:0000256" key="8">
    <source>
        <dbReference type="ARBA" id="ARBA00033765"/>
    </source>
</evidence>
<keyword evidence="9" id="KW-0819">tRNA processing</keyword>
<keyword evidence="2 9" id="KW-0004">4Fe-4S</keyword>
<evidence type="ECO:0000259" key="12">
    <source>
        <dbReference type="PROSITE" id="PS51449"/>
    </source>
</evidence>
<protein>
    <recommendedName>
        <fullName evidence="8 9">tRNA-2-methylthio-N(6)-dimethylallyladenosine synthase</fullName>
        <ecNumber evidence="8 9">2.8.4.3</ecNumber>
    </recommendedName>
    <alternativeName>
        <fullName evidence="9">(Dimethylallyl)adenosine tRNA methylthiotransferase MiaB</fullName>
    </alternativeName>
    <alternativeName>
        <fullName evidence="9">tRNA-i(6)A37 methylthiotransferase</fullName>
    </alternativeName>
</protein>
<evidence type="ECO:0000256" key="5">
    <source>
        <dbReference type="ARBA" id="ARBA00022723"/>
    </source>
</evidence>
<dbReference type="InterPro" id="IPR005839">
    <property type="entry name" value="Methylthiotransferase"/>
</dbReference>
<accession>A0ABW4KHN3</accession>
<dbReference type="Pfam" id="PF01938">
    <property type="entry name" value="TRAM"/>
    <property type="match status" value="1"/>
</dbReference>
<dbReference type="RefSeq" id="WP_380774459.1">
    <property type="nucleotide sequence ID" value="NZ_JBHUEO010000038.1"/>
</dbReference>
<feature type="binding site" evidence="9">
    <location>
        <position position="227"/>
    </location>
    <ligand>
        <name>[4Fe-4S] cluster</name>
        <dbReference type="ChEBI" id="CHEBI:49883"/>
        <label>2</label>
        <note>4Fe-4S-S-AdoMet</note>
    </ligand>
</feature>
<dbReference type="NCBIfam" id="TIGR00089">
    <property type="entry name" value="MiaB/RimO family radical SAM methylthiotransferase"/>
    <property type="match status" value="1"/>
</dbReference>
<evidence type="ECO:0000256" key="6">
    <source>
        <dbReference type="ARBA" id="ARBA00023004"/>
    </source>
</evidence>
<evidence type="ECO:0000259" key="11">
    <source>
        <dbReference type="PROSITE" id="PS50926"/>
    </source>
</evidence>
<dbReference type="CDD" id="cd01335">
    <property type="entry name" value="Radical_SAM"/>
    <property type="match status" value="1"/>
</dbReference>
<dbReference type="Pfam" id="PF04055">
    <property type="entry name" value="Radical_SAM"/>
    <property type="match status" value="1"/>
</dbReference>
<evidence type="ECO:0000256" key="3">
    <source>
        <dbReference type="ARBA" id="ARBA00022679"/>
    </source>
</evidence>
<comment type="function">
    <text evidence="1 9">Catalyzes the methylthiolation of N6-(dimethylallyl)adenosine (i(6)A), leading to the formation of 2-methylthio-N6-(dimethylallyl)adenosine (ms(2)i(6)A) at position 37 in tRNAs that read codons beginning with uridine.</text>
</comment>
<dbReference type="NCBIfam" id="TIGR01574">
    <property type="entry name" value="miaB-methiolase"/>
    <property type="match status" value="1"/>
</dbReference>
<gene>
    <name evidence="9 14" type="primary">miaB</name>
    <name evidence="14" type="ORF">ACFSCZ_13140</name>
</gene>
<keyword evidence="9" id="KW-0963">Cytoplasm</keyword>
<feature type="binding site" evidence="9">
    <location>
        <position position="230"/>
    </location>
    <ligand>
        <name>[4Fe-4S] cluster</name>
        <dbReference type="ChEBI" id="CHEBI:49883"/>
        <label>2</label>
        <note>4Fe-4S-S-AdoMet</note>
    </ligand>
</feature>
<dbReference type="SUPFAM" id="SSF102114">
    <property type="entry name" value="Radical SAM enzymes"/>
    <property type="match status" value="1"/>
</dbReference>
<dbReference type="Proteomes" id="UP001597301">
    <property type="component" value="Unassembled WGS sequence"/>
</dbReference>
<evidence type="ECO:0000259" key="13">
    <source>
        <dbReference type="PROSITE" id="PS51918"/>
    </source>
</evidence>
<feature type="domain" description="Radical SAM core" evidence="13">
    <location>
        <begin position="209"/>
        <end position="439"/>
    </location>
</feature>
<keyword evidence="5 9" id="KW-0479">Metal-binding</keyword>
<dbReference type="PANTHER" id="PTHR43020:SF2">
    <property type="entry name" value="MITOCHONDRIAL TRNA METHYLTHIOTRANSFERASE CDK5RAP1"/>
    <property type="match status" value="1"/>
</dbReference>
<dbReference type="InterPro" id="IPR002792">
    <property type="entry name" value="TRAM_dom"/>
</dbReference>
<proteinExistence type="inferred from homology"/>
<dbReference type="InterPro" id="IPR006463">
    <property type="entry name" value="MiaB_methiolase"/>
</dbReference>
<feature type="domain" description="TRAM" evidence="11">
    <location>
        <begin position="442"/>
        <end position="505"/>
    </location>
</feature>
<keyword evidence="6 9" id="KW-0408">Iron</keyword>
<reference evidence="15" key="1">
    <citation type="journal article" date="2019" name="Int. J. Syst. Evol. Microbiol.">
        <title>The Global Catalogue of Microorganisms (GCM) 10K type strain sequencing project: providing services to taxonomists for standard genome sequencing and annotation.</title>
        <authorList>
            <consortium name="The Broad Institute Genomics Platform"/>
            <consortium name="The Broad Institute Genome Sequencing Center for Infectious Disease"/>
            <person name="Wu L."/>
            <person name="Ma J."/>
        </authorList>
    </citation>
    <scope>NUCLEOTIDE SEQUENCE [LARGE SCALE GENOMIC DNA]</scope>
    <source>
        <strain evidence="15">CGMCC 1.12295</strain>
    </source>
</reference>
<evidence type="ECO:0000313" key="14">
    <source>
        <dbReference type="EMBL" id="MFD1707669.1"/>
    </source>
</evidence>
<keyword evidence="4 9" id="KW-0949">S-adenosyl-L-methionine</keyword>
<organism evidence="14 15">
    <name type="scientific">Siminovitchia sediminis</name>
    <dbReference type="NCBI Taxonomy" id="1274353"/>
    <lineage>
        <taxon>Bacteria</taxon>
        <taxon>Bacillati</taxon>
        <taxon>Bacillota</taxon>
        <taxon>Bacilli</taxon>
        <taxon>Bacillales</taxon>
        <taxon>Bacillaceae</taxon>
        <taxon>Siminovitchia</taxon>
    </lineage>
</organism>
<dbReference type="SFLD" id="SFLDG01082">
    <property type="entry name" value="B12-binding_domain_containing"/>
    <property type="match status" value="1"/>
</dbReference>
<feature type="binding site" evidence="9">
    <location>
        <position position="223"/>
    </location>
    <ligand>
        <name>[4Fe-4S] cluster</name>
        <dbReference type="ChEBI" id="CHEBI:49883"/>
        <label>2</label>
        <note>4Fe-4S-S-AdoMet</note>
    </ligand>
</feature>
<dbReference type="Gene3D" id="3.40.50.12160">
    <property type="entry name" value="Methylthiotransferase, N-terminal domain"/>
    <property type="match status" value="1"/>
</dbReference>
<dbReference type="Pfam" id="PF00919">
    <property type="entry name" value="UPF0004"/>
    <property type="match status" value="1"/>
</dbReference>
<evidence type="ECO:0000313" key="15">
    <source>
        <dbReference type="Proteomes" id="UP001597301"/>
    </source>
</evidence>
<comment type="subcellular location">
    <subcellularLocation>
        <location evidence="9">Cytoplasm</location>
    </subcellularLocation>
</comment>
<dbReference type="InterPro" id="IPR006638">
    <property type="entry name" value="Elp3/MiaA/NifB-like_rSAM"/>
</dbReference>
<feature type="binding site" evidence="9">
    <location>
        <position position="147"/>
    </location>
    <ligand>
        <name>[4Fe-4S] cluster</name>
        <dbReference type="ChEBI" id="CHEBI:49883"/>
        <label>1</label>
    </ligand>
</feature>
<dbReference type="SFLD" id="SFLDF00273">
    <property type="entry name" value="(dimethylallyl)adenosine_tRNA"/>
    <property type="match status" value="1"/>
</dbReference>
<dbReference type="PROSITE" id="PS51449">
    <property type="entry name" value="MTTASE_N"/>
    <property type="match status" value="1"/>
</dbReference>
<dbReference type="InterPro" id="IPR007197">
    <property type="entry name" value="rSAM"/>
</dbReference>
<feature type="domain" description="MTTase N-terminal" evidence="12">
    <location>
        <begin position="68"/>
        <end position="186"/>
    </location>
</feature>
<dbReference type="InterPro" id="IPR038135">
    <property type="entry name" value="Methylthiotransferase_N_sf"/>
</dbReference>
<dbReference type="PROSITE" id="PS50926">
    <property type="entry name" value="TRAM"/>
    <property type="match status" value="1"/>
</dbReference>
<dbReference type="SFLD" id="SFLDG01061">
    <property type="entry name" value="methylthiotransferase"/>
    <property type="match status" value="1"/>
</dbReference>
<dbReference type="GO" id="GO:0035597">
    <property type="term" value="F:tRNA-2-methylthio-N(6)-dimethylallyladenosine(37) synthase activity"/>
    <property type="evidence" value="ECO:0007669"/>
    <property type="project" value="UniProtKB-EC"/>
</dbReference>
<dbReference type="InterPro" id="IPR023404">
    <property type="entry name" value="rSAM_horseshoe"/>
</dbReference>
<keyword evidence="3 9" id="KW-0808">Transferase</keyword>
<feature type="compositionally biased region" description="Polar residues" evidence="10">
    <location>
        <begin position="10"/>
        <end position="19"/>
    </location>
</feature>
<evidence type="ECO:0000256" key="10">
    <source>
        <dbReference type="SAM" id="MobiDB-lite"/>
    </source>
</evidence>
<dbReference type="InterPro" id="IPR013848">
    <property type="entry name" value="Methylthiotransferase_N"/>
</dbReference>
<comment type="similarity">
    <text evidence="9">Belongs to the methylthiotransferase family. MiaB subfamily.</text>
</comment>
<dbReference type="InterPro" id="IPR020612">
    <property type="entry name" value="Methylthiotransferase_CS"/>
</dbReference>
<dbReference type="SMART" id="SM00729">
    <property type="entry name" value="Elp3"/>
    <property type="match status" value="1"/>
</dbReference>
<evidence type="ECO:0000256" key="9">
    <source>
        <dbReference type="HAMAP-Rule" id="MF_01864"/>
    </source>
</evidence>
<name>A0ABW4KHN3_9BACI</name>
<feature type="binding site" evidence="9">
    <location>
        <position position="77"/>
    </location>
    <ligand>
        <name>[4Fe-4S] cluster</name>
        <dbReference type="ChEBI" id="CHEBI:49883"/>
        <label>1</label>
    </ligand>
</feature>
<comment type="cofactor">
    <cofactor evidence="9">
        <name>[4Fe-4S] cluster</name>
        <dbReference type="ChEBI" id="CHEBI:49883"/>
    </cofactor>
    <text evidence="9">Binds 2 [4Fe-4S] clusters. One cluster is coordinated with 3 cysteines and an exchangeable S-adenosyl-L-methionine.</text>
</comment>
<dbReference type="EMBL" id="JBHUEO010000038">
    <property type="protein sequence ID" value="MFD1707669.1"/>
    <property type="molecule type" value="Genomic_DNA"/>
</dbReference>
<keyword evidence="15" id="KW-1185">Reference proteome</keyword>
<evidence type="ECO:0000256" key="2">
    <source>
        <dbReference type="ARBA" id="ARBA00022485"/>
    </source>
</evidence>
<evidence type="ECO:0000256" key="7">
    <source>
        <dbReference type="ARBA" id="ARBA00023014"/>
    </source>
</evidence>
<dbReference type="SFLD" id="SFLDS00029">
    <property type="entry name" value="Radical_SAM"/>
    <property type="match status" value="1"/>
</dbReference>
<keyword evidence="7 9" id="KW-0411">Iron-sulfur</keyword>
<evidence type="ECO:0000256" key="4">
    <source>
        <dbReference type="ARBA" id="ARBA00022691"/>
    </source>
</evidence>
<evidence type="ECO:0000256" key="1">
    <source>
        <dbReference type="ARBA" id="ARBA00003234"/>
    </source>
</evidence>
<sequence>MNEKQRLESKQVQQSTSSAKQEKDYSQYFQTVYMPPSLKDARRRGREEVKYHKDFEIPDEFLGMGQGRKFYIRTYGCQMNEHDTEVMAGIFMELGYEHTDSVEDADVILLNTCAIRENAENKVFGELGHLKPLKLEKPDLLIGVCGCMSQEESVVNRILEKHQFVDMIFGTHNIHRLPNILNEAYLSKEMVVEVWSKEGDIIENLPKVRMGKIKAWVNIMYGCDKFCTYCIVPYTRGKERSRRPEDIIQEVRHLAAQGYKEITLLGQNVNAYGKDFDDIEYGLGDLMDELRKIDIPRIRFTTSHPRDFDDRLIEVLAKKGNMMEHIHLPVQSGSSDILKIMGRVYNREQYLELVRKIKAAIPDVSLSTDIIVGFPNETDEQFEETLSLYKEVGFETAYTFIYSPREGTPAAKMKDNVSMEVKKERLQRLNKLVNELSAEAMKKYEGQIVEVLVEGESKTNPDVLAGYTRKNKLVNFKGPKSAIGKLVNVKITEAKTWTLDGVMVEEREAAEVN</sequence>
<comment type="catalytic activity">
    <reaction evidence="9">
        <text>N(6)-dimethylallyladenosine(37) in tRNA + (sulfur carrier)-SH + AH2 + 2 S-adenosyl-L-methionine = 2-methylsulfanyl-N(6)-dimethylallyladenosine(37) in tRNA + (sulfur carrier)-H + 5'-deoxyadenosine + L-methionine + A + S-adenosyl-L-homocysteine + 2 H(+)</text>
        <dbReference type="Rhea" id="RHEA:37067"/>
        <dbReference type="Rhea" id="RHEA-COMP:10375"/>
        <dbReference type="Rhea" id="RHEA-COMP:10376"/>
        <dbReference type="Rhea" id="RHEA-COMP:14737"/>
        <dbReference type="Rhea" id="RHEA-COMP:14739"/>
        <dbReference type="ChEBI" id="CHEBI:13193"/>
        <dbReference type="ChEBI" id="CHEBI:15378"/>
        <dbReference type="ChEBI" id="CHEBI:17319"/>
        <dbReference type="ChEBI" id="CHEBI:17499"/>
        <dbReference type="ChEBI" id="CHEBI:29917"/>
        <dbReference type="ChEBI" id="CHEBI:57844"/>
        <dbReference type="ChEBI" id="CHEBI:57856"/>
        <dbReference type="ChEBI" id="CHEBI:59789"/>
        <dbReference type="ChEBI" id="CHEBI:64428"/>
        <dbReference type="ChEBI" id="CHEBI:74415"/>
        <dbReference type="ChEBI" id="CHEBI:74417"/>
        <dbReference type="EC" id="2.8.4.3"/>
    </reaction>
</comment>
<dbReference type="EC" id="2.8.4.3" evidence="8 9"/>
<dbReference type="InterPro" id="IPR058240">
    <property type="entry name" value="rSAM_sf"/>
</dbReference>
<comment type="caution">
    <text evidence="14">The sequence shown here is derived from an EMBL/GenBank/DDBJ whole genome shotgun (WGS) entry which is preliminary data.</text>
</comment>
<dbReference type="PANTHER" id="PTHR43020">
    <property type="entry name" value="CDK5 REGULATORY SUBUNIT-ASSOCIATED PROTEIN 1"/>
    <property type="match status" value="1"/>
</dbReference>
<dbReference type="PROSITE" id="PS51918">
    <property type="entry name" value="RADICAL_SAM"/>
    <property type="match status" value="1"/>
</dbReference>
<dbReference type="PROSITE" id="PS01278">
    <property type="entry name" value="MTTASE_RADICAL"/>
    <property type="match status" value="1"/>
</dbReference>
<comment type="subunit">
    <text evidence="9">Monomer.</text>
</comment>
<feature type="binding site" evidence="9">
    <location>
        <position position="113"/>
    </location>
    <ligand>
        <name>[4Fe-4S] cluster</name>
        <dbReference type="ChEBI" id="CHEBI:49883"/>
        <label>1</label>
    </ligand>
</feature>
<dbReference type="Gene3D" id="3.80.30.20">
    <property type="entry name" value="tm_1862 like domain"/>
    <property type="match status" value="1"/>
</dbReference>